<keyword evidence="3" id="KW-1185">Reference proteome</keyword>
<dbReference type="EMBL" id="JACBZX010000001">
    <property type="protein sequence ID" value="NYG35755.1"/>
    <property type="molecule type" value="Genomic_DNA"/>
</dbReference>
<proteinExistence type="predicted"/>
<evidence type="ECO:0000256" key="1">
    <source>
        <dbReference type="SAM" id="Phobius"/>
    </source>
</evidence>
<keyword evidence="1" id="KW-1133">Transmembrane helix</keyword>
<protein>
    <submittedName>
        <fullName evidence="2">Uncharacterized protein</fullName>
    </submittedName>
</protein>
<reference evidence="2 3" key="1">
    <citation type="submission" date="2020-07" db="EMBL/GenBank/DDBJ databases">
        <title>Sequencing the genomes of 1000 actinobacteria strains.</title>
        <authorList>
            <person name="Klenk H.-P."/>
        </authorList>
    </citation>
    <scope>NUCLEOTIDE SEQUENCE [LARGE SCALE GENOMIC DNA]</scope>
    <source>
        <strain evidence="2 3">DSM 24723</strain>
    </source>
</reference>
<organism evidence="2 3">
    <name type="scientific">Janibacter alkaliphilus</name>
    <dbReference type="NCBI Taxonomy" id="1069963"/>
    <lineage>
        <taxon>Bacteria</taxon>
        <taxon>Bacillati</taxon>
        <taxon>Actinomycetota</taxon>
        <taxon>Actinomycetes</taxon>
        <taxon>Micrococcales</taxon>
        <taxon>Intrasporangiaceae</taxon>
        <taxon>Janibacter</taxon>
    </lineage>
</organism>
<sequence length="140" mass="14757">MTTPPPPSGPPSSAPGPAPTGLLRLTVQGNLLVSLPPRLLLNGHQVACRNGVNEYHLPPGPWALDLSVQWMRRYGQAQGQVVLEPGGTVDLFYAAPWHQFTTGNLGPTRQKHKGVGVLVSLVVLIVAMVCCVVGVTALLA</sequence>
<evidence type="ECO:0000313" key="2">
    <source>
        <dbReference type="EMBL" id="NYG35755.1"/>
    </source>
</evidence>
<dbReference type="Proteomes" id="UP000592181">
    <property type="component" value="Unassembled WGS sequence"/>
</dbReference>
<dbReference type="AlphaFoldDB" id="A0A852XB94"/>
<accession>A0A852XB94</accession>
<keyword evidence="1" id="KW-0472">Membrane</keyword>
<name>A0A852XB94_9MICO</name>
<comment type="caution">
    <text evidence="2">The sequence shown here is derived from an EMBL/GenBank/DDBJ whole genome shotgun (WGS) entry which is preliminary data.</text>
</comment>
<dbReference type="RefSeq" id="WP_179461373.1">
    <property type="nucleotide sequence ID" value="NZ_JACBZX010000001.1"/>
</dbReference>
<keyword evidence="1" id="KW-0812">Transmembrane</keyword>
<feature type="transmembrane region" description="Helical" evidence="1">
    <location>
        <begin position="115"/>
        <end position="139"/>
    </location>
</feature>
<gene>
    <name evidence="2" type="ORF">BJY28_000224</name>
</gene>
<evidence type="ECO:0000313" key="3">
    <source>
        <dbReference type="Proteomes" id="UP000592181"/>
    </source>
</evidence>